<evidence type="ECO:0000313" key="3">
    <source>
        <dbReference type="Proteomes" id="UP000026913"/>
    </source>
</evidence>
<dbReference type="Proteomes" id="UP000026913">
    <property type="component" value="Chromosome"/>
</dbReference>
<organism evidence="2 3">
    <name type="scientific">Pseudomonas mandelii JR-1</name>
    <dbReference type="NCBI Taxonomy" id="1147786"/>
    <lineage>
        <taxon>Bacteria</taxon>
        <taxon>Pseudomonadati</taxon>
        <taxon>Pseudomonadota</taxon>
        <taxon>Gammaproteobacteria</taxon>
        <taxon>Pseudomonadales</taxon>
        <taxon>Pseudomonadaceae</taxon>
        <taxon>Pseudomonas</taxon>
    </lineage>
</organism>
<protein>
    <submittedName>
        <fullName evidence="2">Uncharacterized protein</fullName>
    </submittedName>
</protein>
<reference evidence="2 3" key="1">
    <citation type="journal article" date="2012" name="J. Bacteriol.">
        <title>Genome sequence of cold-adapted Pseudomonas mandelii strain JR-1.</title>
        <authorList>
            <person name="Jang S.H."/>
            <person name="Kim J."/>
            <person name="Kim J."/>
            <person name="Hong S."/>
            <person name="Lee C."/>
        </authorList>
    </citation>
    <scope>NUCLEOTIDE SEQUENCE [LARGE SCALE GENOMIC DNA]</scope>
    <source>
        <strain evidence="2 3">JR-1</strain>
    </source>
</reference>
<feature type="region of interest" description="Disordered" evidence="1">
    <location>
        <begin position="44"/>
        <end position="112"/>
    </location>
</feature>
<evidence type="ECO:0000313" key="2">
    <source>
        <dbReference type="EMBL" id="AHZ72405.1"/>
    </source>
</evidence>
<feature type="region of interest" description="Disordered" evidence="1">
    <location>
        <begin position="301"/>
        <end position="321"/>
    </location>
</feature>
<name>A0A024EIM1_9PSED</name>
<gene>
    <name evidence="2" type="ORF">OU5_5326</name>
</gene>
<dbReference type="HOGENOM" id="CLU_464482_0_0_6"/>
<dbReference type="EMBL" id="CP005960">
    <property type="protein sequence ID" value="AHZ72405.1"/>
    <property type="molecule type" value="Genomic_DNA"/>
</dbReference>
<proteinExistence type="predicted"/>
<evidence type="ECO:0000256" key="1">
    <source>
        <dbReference type="SAM" id="MobiDB-lite"/>
    </source>
</evidence>
<accession>A0A024EIM1</accession>
<dbReference type="KEGG" id="pman:OU5_5326"/>
<feature type="compositionally biased region" description="Polar residues" evidence="1">
    <location>
        <begin position="56"/>
        <end position="71"/>
    </location>
</feature>
<sequence>MAVCFYYQRALIPPFFSDSRTSLNAPYRASDTYCLNITHLYKHPGVRPMAKPPKRVSTSNTPDTSTTLPRSSSEDSRVRGGHQAATVGTSRGDANPISDANVPGSSQSTLPRQPVVVSDMSANPTSDAEMATRMISWPRNKVDELFSIADTGLFMSRQQQLYADIGEEGIFLIRANARGDYQVPLPFAPGQPGPILTKVPGQAQWKITREGMVLPIASVPVRQETLEIIPRHLADKLTSPDANGLRYDKLKRTYVDVTEEGTVMVRKNTDGHYQASSTSELIPSGPLLENIEGMTLWQRKATNTPASDAEDSGPTPGKRPRLDEQVEAANPVADNNPPAATLNDNPYLWASWGKITKPDSVESIMIGQLHYPIVPKGPMADQLPLVFIQHPEFAPSRFEAFERMLQEAPSLQPVATSHHAATNTRKVDGAARLFGKTLTQQVADVYKGFTEPTSRAVAKRLFELSNESAEFNGSGLARMKQTFRYWEGKSNLGVPRLGDPLDMLPIASSNDGARRIVELHAPDSVTPLQQLNFNPESTHAWQFYAELPNAPGRLSLLLASILGHSGYKVFLPANVENVQLTPPTLVFKRPNHDKVYFLKVGRVETDAIEILPPSMAELDDPHLKTRIGDEAHQSLVAADAKGDVVWLMGGVQHLLAGSPSVFIIKER</sequence>
<dbReference type="AlphaFoldDB" id="A0A024EIM1"/>